<evidence type="ECO:0000259" key="2">
    <source>
        <dbReference type="Pfam" id="PF01636"/>
    </source>
</evidence>
<evidence type="ECO:0000313" key="3">
    <source>
        <dbReference type="EMBL" id="RYP84951.1"/>
    </source>
</evidence>
<dbReference type="Pfam" id="PF01636">
    <property type="entry name" value="APH"/>
    <property type="match status" value="1"/>
</dbReference>
<organism evidence="3 4">
    <name type="scientific">Nocardioides guangzhouensis</name>
    <dbReference type="NCBI Taxonomy" id="2497878"/>
    <lineage>
        <taxon>Bacteria</taxon>
        <taxon>Bacillati</taxon>
        <taxon>Actinomycetota</taxon>
        <taxon>Actinomycetes</taxon>
        <taxon>Propionibacteriales</taxon>
        <taxon>Nocardioidaceae</taxon>
        <taxon>Nocardioides</taxon>
    </lineage>
</organism>
<dbReference type="PANTHER" id="PTHR21310:SF15">
    <property type="entry name" value="AMINOGLYCOSIDE PHOSPHOTRANSFERASE DOMAIN-CONTAINING PROTEIN"/>
    <property type="match status" value="1"/>
</dbReference>
<sequence>MHPEPGPVDPGVPSLEPLAGGHSGETFLGEYVGERAVVRIYGPRSAWRGPDAPEVDAAVLALVRGLVPVPRVLEVRRGDPATDLPGLLVTSYQPGERLDLLLPSLGSDARRTLGGHLGTLLGRLGHVAMPRPGLFAGPELAITPMPAEARDLPTWVAAHVDRLGWAADDLAALAAVADAAQDLLDTESRTCLVHSDLNPKNLLVDPDTLEVTAVLDWEFAHAGSPYADLGNLLRFERDPVLTEAALDAYRGFLPAVPDDVLDRARAADLFALVDLAARAGQNPVADAAHDRLLGIARSGDPGWTQRATTQ</sequence>
<dbReference type="AlphaFoldDB" id="A0A4Q4ZCB5"/>
<name>A0A4Q4ZCB5_9ACTN</name>
<dbReference type="OrthoDB" id="7326703at2"/>
<dbReference type="PANTHER" id="PTHR21310">
    <property type="entry name" value="AMINOGLYCOSIDE PHOSPHOTRANSFERASE-RELATED-RELATED"/>
    <property type="match status" value="1"/>
</dbReference>
<dbReference type="GO" id="GO:0003743">
    <property type="term" value="F:translation initiation factor activity"/>
    <property type="evidence" value="ECO:0007669"/>
    <property type="project" value="UniProtKB-KW"/>
</dbReference>
<evidence type="ECO:0000256" key="1">
    <source>
        <dbReference type="SAM" id="MobiDB-lite"/>
    </source>
</evidence>
<reference evidence="3 4" key="1">
    <citation type="submission" date="2019-01" db="EMBL/GenBank/DDBJ databases">
        <title>Nocardioides guangzhouensis sp. nov., an actinobacterium isolated from soil.</title>
        <authorList>
            <person name="Fu Y."/>
            <person name="Cai Y."/>
            <person name="Lin Z."/>
            <person name="Chen P."/>
        </authorList>
    </citation>
    <scope>NUCLEOTIDE SEQUENCE [LARGE SCALE GENOMIC DNA]</scope>
    <source>
        <strain evidence="3 4">130</strain>
    </source>
</reference>
<comment type="caution">
    <text evidence="3">The sequence shown here is derived from an EMBL/GenBank/DDBJ whole genome shotgun (WGS) entry which is preliminary data.</text>
</comment>
<proteinExistence type="predicted"/>
<dbReference type="InterPro" id="IPR051678">
    <property type="entry name" value="AGP_Transferase"/>
</dbReference>
<dbReference type="SUPFAM" id="SSF56112">
    <property type="entry name" value="Protein kinase-like (PK-like)"/>
    <property type="match status" value="1"/>
</dbReference>
<feature type="region of interest" description="Disordered" evidence="1">
    <location>
        <begin position="1"/>
        <end position="20"/>
    </location>
</feature>
<dbReference type="EMBL" id="SDKM01000020">
    <property type="protein sequence ID" value="RYP84951.1"/>
    <property type="molecule type" value="Genomic_DNA"/>
</dbReference>
<keyword evidence="3" id="KW-0648">Protein biosynthesis</keyword>
<dbReference type="InterPro" id="IPR002575">
    <property type="entry name" value="Aminoglycoside_PTrfase"/>
</dbReference>
<dbReference type="Proteomes" id="UP000295198">
    <property type="component" value="Unassembled WGS sequence"/>
</dbReference>
<dbReference type="InterPro" id="IPR011009">
    <property type="entry name" value="Kinase-like_dom_sf"/>
</dbReference>
<accession>A0A4Q4ZCB5</accession>
<dbReference type="Gene3D" id="3.90.1200.10">
    <property type="match status" value="1"/>
</dbReference>
<feature type="compositionally biased region" description="Pro residues" evidence="1">
    <location>
        <begin position="1"/>
        <end position="10"/>
    </location>
</feature>
<gene>
    <name evidence="3" type="ORF">EKO23_14420</name>
</gene>
<evidence type="ECO:0000313" key="4">
    <source>
        <dbReference type="Proteomes" id="UP000295198"/>
    </source>
</evidence>
<keyword evidence="3" id="KW-0396">Initiation factor</keyword>
<protein>
    <submittedName>
        <fullName evidence="3">Translation initiation factor IF-2</fullName>
    </submittedName>
</protein>
<keyword evidence="4" id="KW-1185">Reference proteome</keyword>
<feature type="domain" description="Aminoglycoside phosphotransferase" evidence="2">
    <location>
        <begin position="15"/>
        <end position="252"/>
    </location>
</feature>
<dbReference type="RefSeq" id="WP_134718462.1">
    <property type="nucleotide sequence ID" value="NZ_SDKM01000020.1"/>
</dbReference>